<accession>G4TX82</accession>
<dbReference type="SUPFAM" id="SSF52047">
    <property type="entry name" value="RNI-like"/>
    <property type="match status" value="1"/>
</dbReference>
<sequence length="653" mass="72896">MQDPSTSNVNVLNKTNINDSQSSATPSLMQVANEPYADSSRVQQPEESSIPSLSTFYTFSTHTLNSGTSFGSLDDWTDDKLQQASISESSTTPAPTSSATYGIPSALHRLSTPILCQIFAIAATICYDTRLHIPLVCQRFRHIAMHNCPQMWDTFELLTGNLGALSSRRQVEYILSKSKDVDLYIGVGIASSRLGSWDPSESNMDEDEDPEWPSTLHRNATRLVDLVASFMPRVVSLVLDVHDTPLEPDLERALQSVFDDQHATRLRRLTMMGTYQLDRVVRSNPISPSLSHLRHLCIAYASNFRIIVPMPQITTLVISMLPEESAPNASSLETTLSNFPNLARLEILGTAPTHYPNDAHPRIGGRGDVRLTLPHVRHLVLERLSLTSAFLSTLFVPSIETLEMREFELGFDPRDVRYDTALLVRRRDGEGTSGGRQLAPLPFGRFLLNNSKSGTLRSLALERLPDMVVRMCVEFVRIVGNPTSLDEARGLERLVIADSKWPDWEPLFTPKHTTAVPLPFLKTLEVQIEHYPGVRSVGGVNTRPEVSLERQEWMDGLTRLAEWRMSRRAVMEMLQEWNTAVPAWLVQSQPADTVNETVNTDDDGDKGGVDPRTVDGISLATGYVDTYPFLHAAWLALQREQRDGLIEETPRSA</sequence>
<name>G4TX82_SERID</name>
<dbReference type="Proteomes" id="UP000007148">
    <property type="component" value="Unassembled WGS sequence"/>
</dbReference>
<feature type="compositionally biased region" description="Polar residues" evidence="1">
    <location>
        <begin position="1"/>
        <end position="30"/>
    </location>
</feature>
<evidence type="ECO:0000313" key="3">
    <source>
        <dbReference type="Proteomes" id="UP000007148"/>
    </source>
</evidence>
<reference evidence="2 3" key="1">
    <citation type="journal article" date="2011" name="PLoS Pathog.">
        <title>Endophytic Life Strategies Decoded by Genome and Transcriptome Analyses of the Mutualistic Root Symbiont Piriformospora indica.</title>
        <authorList>
            <person name="Zuccaro A."/>
            <person name="Lahrmann U."/>
            <person name="Guldener U."/>
            <person name="Langen G."/>
            <person name="Pfiffi S."/>
            <person name="Biedenkopf D."/>
            <person name="Wong P."/>
            <person name="Samans B."/>
            <person name="Grimm C."/>
            <person name="Basiewicz M."/>
            <person name="Murat C."/>
            <person name="Martin F."/>
            <person name="Kogel K.H."/>
        </authorList>
    </citation>
    <scope>NUCLEOTIDE SEQUENCE [LARGE SCALE GENOMIC DNA]</scope>
    <source>
        <strain evidence="2 3">DSM 11827</strain>
    </source>
</reference>
<dbReference type="Gene3D" id="3.80.10.10">
    <property type="entry name" value="Ribonuclease Inhibitor"/>
    <property type="match status" value="1"/>
</dbReference>
<dbReference type="EMBL" id="CAFZ01000555">
    <property type="protein sequence ID" value="CCA75925.1"/>
    <property type="molecule type" value="Genomic_DNA"/>
</dbReference>
<gene>
    <name evidence="2" type="ORF">PIIN_09921</name>
</gene>
<comment type="caution">
    <text evidence="2">The sequence shown here is derived from an EMBL/GenBank/DDBJ whole genome shotgun (WGS) entry which is preliminary data.</text>
</comment>
<dbReference type="InParanoid" id="G4TX82"/>
<evidence type="ECO:0000256" key="1">
    <source>
        <dbReference type="SAM" id="MobiDB-lite"/>
    </source>
</evidence>
<dbReference type="InterPro" id="IPR032675">
    <property type="entry name" value="LRR_dom_sf"/>
</dbReference>
<organism evidence="2 3">
    <name type="scientific">Serendipita indica (strain DSM 11827)</name>
    <name type="common">Root endophyte fungus</name>
    <name type="synonym">Piriformospora indica</name>
    <dbReference type="NCBI Taxonomy" id="1109443"/>
    <lineage>
        <taxon>Eukaryota</taxon>
        <taxon>Fungi</taxon>
        <taxon>Dikarya</taxon>
        <taxon>Basidiomycota</taxon>
        <taxon>Agaricomycotina</taxon>
        <taxon>Agaricomycetes</taxon>
        <taxon>Sebacinales</taxon>
        <taxon>Serendipitaceae</taxon>
        <taxon>Serendipita</taxon>
    </lineage>
</organism>
<keyword evidence="3" id="KW-1185">Reference proteome</keyword>
<dbReference type="HOGENOM" id="CLU_419843_0_0_1"/>
<proteinExistence type="predicted"/>
<protein>
    <submittedName>
        <fullName evidence="2">Uncharacterized protein</fullName>
    </submittedName>
</protein>
<evidence type="ECO:0000313" key="2">
    <source>
        <dbReference type="EMBL" id="CCA75925.1"/>
    </source>
</evidence>
<feature type="region of interest" description="Disordered" evidence="1">
    <location>
        <begin position="1"/>
        <end position="47"/>
    </location>
</feature>
<dbReference type="OrthoDB" id="3255452at2759"/>
<dbReference type="AlphaFoldDB" id="G4TX82"/>